<protein>
    <recommendedName>
        <fullName evidence="2">DUF4417 domain-containing protein</fullName>
    </recommendedName>
</protein>
<sequence>MYKDKHKTSYLNSTRAVFVGEGGFDIPIIEPTKIEESNFIGFNEAMSSKQTDCGVHFFLDDYQFERLWNNPDRYIELLQKYNCVLSPDFSLYADYPRALQIYNHYRKHWAGAYLQLHGIEVIPTICWSDERSFEWCFDGEPVGGTVAISSVGTQKSKIAKELFLKGYNEMIKRLQPETIILYGRVPEECTGNIIHVKSFQEKFRRSE</sequence>
<organism evidence="1">
    <name type="scientific">Siphoviridae sp. cto6l14</name>
    <dbReference type="NCBI Taxonomy" id="2827590"/>
    <lineage>
        <taxon>Viruses</taxon>
        <taxon>Duplodnaviria</taxon>
        <taxon>Heunggongvirae</taxon>
        <taxon>Uroviricota</taxon>
        <taxon>Caudoviricetes</taxon>
    </lineage>
</organism>
<evidence type="ECO:0008006" key="2">
    <source>
        <dbReference type="Google" id="ProtNLM"/>
    </source>
</evidence>
<evidence type="ECO:0000313" key="1">
    <source>
        <dbReference type="EMBL" id="DAD71755.1"/>
    </source>
</evidence>
<dbReference type="EMBL" id="BK015887">
    <property type="protein sequence ID" value="DAD71755.1"/>
    <property type="molecule type" value="Genomic_DNA"/>
</dbReference>
<accession>A0A8S5LPJ2</accession>
<dbReference type="InterPro" id="IPR025530">
    <property type="entry name" value="DUF4417"/>
</dbReference>
<name>A0A8S5LPJ2_9CAUD</name>
<dbReference type="Pfam" id="PF14386">
    <property type="entry name" value="DUF4417"/>
    <property type="match status" value="1"/>
</dbReference>
<proteinExistence type="predicted"/>
<reference evidence="1" key="1">
    <citation type="journal article" date="2021" name="Proc. Natl. Acad. Sci. U.S.A.">
        <title>A Catalog of Tens of Thousands of Viruses from Human Metagenomes Reveals Hidden Associations with Chronic Diseases.</title>
        <authorList>
            <person name="Tisza M.J."/>
            <person name="Buck C.B."/>
        </authorList>
    </citation>
    <scope>NUCLEOTIDE SEQUENCE</scope>
    <source>
        <strain evidence="1">Cto6l14</strain>
    </source>
</reference>